<dbReference type="EMBL" id="JPOX01000002">
    <property type="protein sequence ID" value="KFX53012.1"/>
    <property type="molecule type" value="Genomic_DNA"/>
</dbReference>
<gene>
    <name evidence="2" type="ORF">GQ26_0023770</name>
</gene>
<evidence type="ECO:0000256" key="1">
    <source>
        <dbReference type="SAM" id="MobiDB-lite"/>
    </source>
</evidence>
<dbReference type="AlphaFoldDB" id="A0A093VKG9"/>
<feature type="region of interest" description="Disordered" evidence="1">
    <location>
        <begin position="21"/>
        <end position="46"/>
    </location>
</feature>
<dbReference type="HOGENOM" id="CLU_3191617_0_0_1"/>
<organism evidence="2">
    <name type="scientific">Talaromyces marneffei PM1</name>
    <dbReference type="NCBI Taxonomy" id="1077442"/>
    <lineage>
        <taxon>Eukaryota</taxon>
        <taxon>Fungi</taxon>
        <taxon>Dikarya</taxon>
        <taxon>Ascomycota</taxon>
        <taxon>Pezizomycotina</taxon>
        <taxon>Eurotiomycetes</taxon>
        <taxon>Eurotiomycetidae</taxon>
        <taxon>Eurotiales</taxon>
        <taxon>Trichocomaceae</taxon>
        <taxon>Talaromyces</taxon>
        <taxon>Talaromyces sect. Talaromyces</taxon>
    </lineage>
</organism>
<name>A0A093VKG9_TALMA</name>
<sequence>MDTLETINPFTLALWEERVQTNSGKTPETHTEAGGSMQIANHTPNK</sequence>
<protein>
    <submittedName>
        <fullName evidence="2">Uncharacterized protein</fullName>
    </submittedName>
</protein>
<proteinExistence type="predicted"/>
<comment type="caution">
    <text evidence="2">The sequence shown here is derived from an EMBL/GenBank/DDBJ whole genome shotgun (WGS) entry which is preliminary data.</text>
</comment>
<evidence type="ECO:0000313" key="2">
    <source>
        <dbReference type="EMBL" id="KFX53012.1"/>
    </source>
</evidence>
<accession>A0A093VKG9</accession>
<reference evidence="2" key="1">
    <citation type="journal article" date="2014" name="PLoS Genet.">
        <title>Signature Gene Expression Reveals Novel Clues to the Molecular Mechanisms of Dimorphic Transition in Penicillium marneffei.</title>
        <authorList>
            <person name="Yang E."/>
            <person name="Wang G."/>
            <person name="Cai J."/>
            <person name="Woo P.C."/>
            <person name="Lau S.K."/>
            <person name="Yuen K.-Y."/>
            <person name="Chow W.-N."/>
            <person name="Lin X."/>
        </authorList>
    </citation>
    <scope>NUCLEOTIDE SEQUENCE [LARGE SCALE GENOMIC DNA]</scope>
    <source>
        <strain evidence="2">PM1</strain>
    </source>
</reference>